<dbReference type="AlphaFoldDB" id="A0A398DXR7"/>
<proteinExistence type="predicted"/>
<dbReference type="OrthoDB" id="8910972at2"/>
<reference evidence="1 2" key="1">
    <citation type="submission" date="2018-09" db="EMBL/GenBank/DDBJ databases">
        <title>Discovery and Ecogenomic Context for Candidatus Cryosericales, a Global Caldiserica Order Active in Thawing Permafrost.</title>
        <authorList>
            <person name="Martinez M.A."/>
            <person name="Woodcroft B.J."/>
            <person name="Ignacio Espinoza J.C."/>
            <person name="Zayed A."/>
            <person name="Singleton C.M."/>
            <person name="Boyd J."/>
            <person name="Li Y.-F."/>
            <person name="Purvine S."/>
            <person name="Maughan H."/>
            <person name="Hodgkins S.B."/>
            <person name="Anderson D."/>
            <person name="Sederholm M."/>
            <person name="Temperton B."/>
            <person name="Saleska S.R."/>
            <person name="Tyson G.W."/>
            <person name="Rich V.I."/>
        </authorList>
    </citation>
    <scope>NUCLEOTIDE SEQUENCE [LARGE SCALE GENOMIC DNA]</scope>
    <source>
        <strain evidence="1 2">SMC1</strain>
    </source>
</reference>
<sequence>MGNIQADNALIGVKAEDITGLSEQQLPQLLKILLDNSALLMGVPLGCWHVNADTKAADGGVDASISWSAKPEAIPDWFPGTDVVFQCKACKKFGPTQCSVELLSPKNGLIRPGVRDTLRRGGKYVLVVALDWTDQDRSKRIAAMVDQIARKDPTLPRKNRILIWDAGVLASWVNRFPSAVVQVLSWLRRQPPDGLLTWDLMSRDHKYANPFHASTDETTMIALLRQQLMQHKVWKIVGLPGVGRTRMLVEALRPGDDDDQSRTTPSRSVLYIDEKGGGVDSVRYAWSWVKSLDVSCAFIVDNCGESERSWLAQEVVDSSTRVTLVTVSVPSCDLPQQTTLVLGRMPDDAVKQIVVDCAPSLTYIDVEFAIRQAQGLPGIACTIAVQLGEGDYNVQALMDHSPVETMRAHVALLSDNEKSCLNALSLFSRVGYRDSLKAESEHVAKVFCHDTNADVFLEAIETLTTKGYAKKQYGYAIVSQDLLADRLAYEWWRQKELPSTLGLMDQLPDDLRVSFCERLSRLCFFGKATQAIEKFCDRSGLLSDSAYLTTDSGARLLSAVAECNPLAAARSLSHAFASFTPEKARDAMESTGALVEAMAKLCWWPQCFDLVAPVFLVFAAGDTTSHRHQVAEQYADLFRWVLPGTQTPLLDRLSVLDGATGSPFEACRVLGVTALCNALTTGQIVGSMEILNQGGRRPQFDYWPRSRDEINSYWHEITIRLNDSLRSKEIAVRDAAATGLVDKVPELVENGFQEIAEPIVRAIIEDAREHLPALRNRVIELLDSPREFDKPRLESWLRDMEPTSLDERIRTEVLGGPEYLRSTDLQNSVDNSLTDLAAYCNDHGSELTSAIPLLLESTDSPGPSIVFGSKLGTALRDPWVIVDRLLDTIPLLSQPVEKVNVGVMGGLLASLRTQDTDRVELVLDRMRDDGALLPFLVDTTLWSEPGYRSLQRCMHAAEEGDIKVSSLRRLTYQYVLKGLEPDDLATMAASVRSLGTPEALNLSLSLLCNYASAHDEKPPLEVRLALKALLMDHRLMGSLRTGQHLDWFWWNRSVIWLLHEQDDQELATDLVSQLLSDSGTEPEDSERSDHDVDEAAPVLLKEYWPTVWALVQESVAKRGLPAATRARIAFASRERDDSDLETGFSQITLQEAREWCGADQEHAPLFLLDLLPIGVRKSESDGYTWNEVARYVVDTYGQNTVVQAIVGNRLRDILGWVSRGRSAKLVADLYRQLETSTNAVVQRWARSIRSELEAQAERIDKWATRNEDDNDAQ</sequence>
<gene>
    <name evidence="1" type="ORF">SMC1_08575</name>
</gene>
<organism evidence="1 2">
    <name type="scientific">Candidatus Cryosericum septentrionale</name>
    <dbReference type="NCBI Taxonomy" id="2290913"/>
    <lineage>
        <taxon>Bacteria</taxon>
        <taxon>Pseudomonadati</taxon>
        <taxon>Caldisericota/Cryosericota group</taxon>
        <taxon>Candidatus Cryosericota</taxon>
        <taxon>Candidatus Cryosericia</taxon>
        <taxon>Candidatus Cryosericales</taxon>
        <taxon>Candidatus Cryosericaceae</taxon>
        <taxon>Candidatus Cryosericum</taxon>
    </lineage>
</organism>
<evidence type="ECO:0000313" key="1">
    <source>
        <dbReference type="EMBL" id="RIE16104.1"/>
    </source>
</evidence>
<comment type="caution">
    <text evidence="1">The sequence shown here is derived from an EMBL/GenBank/DDBJ whole genome shotgun (WGS) entry which is preliminary data.</text>
</comment>
<keyword evidence="2" id="KW-1185">Reference proteome</keyword>
<name>A0A398DXR7_9BACT</name>
<dbReference type="EMBL" id="QXIY01000037">
    <property type="protein sequence ID" value="RIE16104.1"/>
    <property type="molecule type" value="Genomic_DNA"/>
</dbReference>
<dbReference type="Proteomes" id="UP000266113">
    <property type="component" value="Unassembled WGS sequence"/>
</dbReference>
<evidence type="ECO:0000313" key="2">
    <source>
        <dbReference type="Proteomes" id="UP000266113"/>
    </source>
</evidence>
<protein>
    <submittedName>
        <fullName evidence="1">Uncharacterized protein</fullName>
    </submittedName>
</protein>
<accession>A0A398DXR7</accession>
<dbReference type="RefSeq" id="WP_119086367.1">
    <property type="nucleotide sequence ID" value="NZ_QXIY01000037.1"/>
</dbReference>